<reference evidence="2 3" key="1">
    <citation type="submission" date="2019-09" db="EMBL/GenBank/DDBJ databases">
        <authorList>
            <person name="Kevbrin V."/>
            <person name="Grouzdev D.S."/>
        </authorList>
    </citation>
    <scope>NUCLEOTIDE SEQUENCE [LARGE SCALE GENOMIC DNA]</scope>
    <source>
        <strain evidence="2 3">G-192</strain>
    </source>
</reference>
<gene>
    <name evidence="2" type="ORF">F1654_01335</name>
</gene>
<dbReference type="EMBL" id="VWOJ01000001">
    <property type="protein sequence ID" value="KAA5804676.1"/>
    <property type="molecule type" value="Genomic_DNA"/>
</dbReference>
<dbReference type="InterPro" id="IPR006099">
    <property type="entry name" value="MeMalonylCoA_mutase_a/b_cat"/>
</dbReference>
<evidence type="ECO:0000313" key="2">
    <source>
        <dbReference type="EMBL" id="KAA5804676.1"/>
    </source>
</evidence>
<name>A0A5M6ZIM2_9PROT</name>
<dbReference type="Pfam" id="PF01642">
    <property type="entry name" value="MM_CoA_mutase"/>
    <property type="match status" value="2"/>
</dbReference>
<comment type="caution">
    <text evidence="2">The sequence shown here is derived from an EMBL/GenBank/DDBJ whole genome shotgun (WGS) entry which is preliminary data.</text>
</comment>
<protein>
    <submittedName>
        <fullName evidence="2">Methylmalonyl-CoA mutase</fullName>
    </submittedName>
</protein>
<dbReference type="GO" id="GO:0016866">
    <property type="term" value="F:intramolecular transferase activity"/>
    <property type="evidence" value="ECO:0007669"/>
    <property type="project" value="InterPro"/>
</dbReference>
<sequence length="607" mass="62974">MTHSVRPLAEGFAAPSLEDWRALADGALKGAPYESLVRQTLDGLARGPLFTRADLDEACDPGAPGAAPFIRGARPERDAFLPWAIRQRADLADPQDANAAILDDLAGGVSEITLSLDPTGRAGVAVRSYDDLARTLDGVMADLAPVWLAPAFDAPDAGAHFITWLKQQGYQRDGVRGGLGLTLPDGAHVQAALLALGAFPALTPVTIRAHDVYEAGASEGQELAYACAAGAAWMRALIDAGLDADAAAGAIEVTLGADADVHLTIAKLRALRRLWSRILEAFGVSADARALKLHAVTGARMLSARDPYTNLIRNACAGLAAAAGGADSVEVRAFTHAMGASTRFARRLARNLHILLMEESHVGRTADPAGGGYLHETLAERLAQNAWTRFQAIEKDGGAARIIASGAFARDVAEMAAKRAARYARGSDALIGVTAYPELDARKVETGPAPASFGPAPDAPRPWPALEPVRFAAPFEALREAAEPVRPKAFLATIGEAAAYSARASFAANRLAVAGVAAIPAEAHDTPDACLDAFKASGAALAVICGTDAAYGEHAAALAAALKSAGAREVWLAGRPLDISGIDHFIHMRSDALADGARAHAVTGVAS</sequence>
<evidence type="ECO:0000259" key="1">
    <source>
        <dbReference type="Pfam" id="PF01642"/>
    </source>
</evidence>
<feature type="domain" description="Methylmalonyl-CoA mutase alpha/beta chain catalytic" evidence="1">
    <location>
        <begin position="42"/>
        <end position="178"/>
    </location>
</feature>
<dbReference type="PANTHER" id="PTHR48101">
    <property type="entry name" value="METHYLMALONYL-COA MUTASE, MITOCHONDRIAL-RELATED"/>
    <property type="match status" value="1"/>
</dbReference>
<keyword evidence="3" id="KW-1185">Reference proteome</keyword>
<dbReference type="SUPFAM" id="SSF51703">
    <property type="entry name" value="Cobalamin (vitamin B12)-dependent enzymes"/>
    <property type="match status" value="1"/>
</dbReference>
<dbReference type="AlphaFoldDB" id="A0A5M6ZIM2"/>
<feature type="domain" description="Methylmalonyl-CoA mutase alpha/beta chain catalytic" evidence="1">
    <location>
        <begin position="198"/>
        <end position="444"/>
    </location>
</feature>
<organism evidence="2 3">
    <name type="scientific">Alkalicaulis satelles</name>
    <dbReference type="NCBI Taxonomy" id="2609175"/>
    <lineage>
        <taxon>Bacteria</taxon>
        <taxon>Pseudomonadati</taxon>
        <taxon>Pseudomonadota</taxon>
        <taxon>Alphaproteobacteria</taxon>
        <taxon>Maricaulales</taxon>
        <taxon>Maricaulaceae</taxon>
        <taxon>Alkalicaulis</taxon>
    </lineage>
</organism>
<dbReference type="RefSeq" id="WP_150021707.1">
    <property type="nucleotide sequence ID" value="NZ_VWOJ01000001.1"/>
</dbReference>
<dbReference type="Proteomes" id="UP000325122">
    <property type="component" value="Unassembled WGS sequence"/>
</dbReference>
<dbReference type="InterPro" id="IPR016176">
    <property type="entry name" value="Cbl-dep_enz_cat"/>
</dbReference>
<evidence type="ECO:0000313" key="3">
    <source>
        <dbReference type="Proteomes" id="UP000325122"/>
    </source>
</evidence>
<dbReference type="PANTHER" id="PTHR48101:SF4">
    <property type="entry name" value="METHYLMALONYL-COA MUTASE, MITOCHONDRIAL"/>
    <property type="match status" value="1"/>
</dbReference>
<accession>A0A5M6ZIM2</accession>
<dbReference type="Gene3D" id="3.40.50.280">
    <property type="entry name" value="Cobalamin-binding domain"/>
    <property type="match status" value="1"/>
</dbReference>
<dbReference type="Gene3D" id="3.20.20.240">
    <property type="entry name" value="Methylmalonyl-CoA mutase"/>
    <property type="match status" value="1"/>
</dbReference>
<dbReference type="GO" id="GO:0031419">
    <property type="term" value="F:cobalamin binding"/>
    <property type="evidence" value="ECO:0007669"/>
    <property type="project" value="InterPro"/>
</dbReference>
<proteinExistence type="predicted"/>